<feature type="compositionally biased region" description="Low complexity" evidence="5">
    <location>
        <begin position="32"/>
        <end position="54"/>
    </location>
</feature>
<dbReference type="GO" id="GO:0009055">
    <property type="term" value="F:electron transfer activity"/>
    <property type="evidence" value="ECO:0007669"/>
    <property type="project" value="InterPro"/>
</dbReference>
<organism evidence="7 8">
    <name type="scientific">Chondromyces apiculatus DSM 436</name>
    <dbReference type="NCBI Taxonomy" id="1192034"/>
    <lineage>
        <taxon>Bacteria</taxon>
        <taxon>Pseudomonadati</taxon>
        <taxon>Myxococcota</taxon>
        <taxon>Polyangia</taxon>
        <taxon>Polyangiales</taxon>
        <taxon>Polyangiaceae</taxon>
        <taxon>Chondromyces</taxon>
    </lineage>
</organism>
<evidence type="ECO:0000313" key="7">
    <source>
        <dbReference type="EMBL" id="EYF01343.1"/>
    </source>
</evidence>
<evidence type="ECO:0000259" key="6">
    <source>
        <dbReference type="Pfam" id="PF00127"/>
    </source>
</evidence>
<dbReference type="Proteomes" id="UP000019678">
    <property type="component" value="Unassembled WGS sequence"/>
</dbReference>
<evidence type="ECO:0000313" key="8">
    <source>
        <dbReference type="Proteomes" id="UP000019678"/>
    </source>
</evidence>
<dbReference type="AlphaFoldDB" id="A0A017SWI3"/>
<proteinExistence type="predicted"/>
<dbReference type="STRING" id="1192034.CAP_8385"/>
<feature type="compositionally biased region" description="Gly residues" evidence="5">
    <location>
        <begin position="55"/>
        <end position="66"/>
    </location>
</feature>
<feature type="region of interest" description="Disordered" evidence="5">
    <location>
        <begin position="22"/>
        <end position="66"/>
    </location>
</feature>
<accession>A0A017SWI3</accession>
<evidence type="ECO:0000256" key="5">
    <source>
        <dbReference type="SAM" id="MobiDB-lite"/>
    </source>
</evidence>
<dbReference type="PROSITE" id="PS00196">
    <property type="entry name" value="COPPER_BLUE"/>
    <property type="match status" value="1"/>
</dbReference>
<evidence type="ECO:0000256" key="1">
    <source>
        <dbReference type="ARBA" id="ARBA00022448"/>
    </source>
</evidence>
<keyword evidence="3" id="KW-0249">Electron transport</keyword>
<sequence length="196" mass="18472">MIGAAALVVMGLLGACGGDDDGSTGEGGSGAGTSTNTDTNTGTNTGTNTNTNTNGEGGAGGGVGGAGGGEGGAGGAGGGNTAQAVNGCTIDTATDMTNSAAVSIAFGGAAGQTYNPKCLLVAAGTVVTFNGSFQNHPLQGGEVENGTSTPATTGPFAQVTNTGTTKAFTLDAAGTYPYYCVPHAANGMNGAIYVQQ</sequence>
<dbReference type="SUPFAM" id="SSF49503">
    <property type="entry name" value="Cupredoxins"/>
    <property type="match status" value="1"/>
</dbReference>
<dbReference type="InterPro" id="IPR028871">
    <property type="entry name" value="BlueCu_1_BS"/>
</dbReference>
<keyword evidence="8" id="KW-1185">Reference proteome</keyword>
<protein>
    <recommendedName>
        <fullName evidence="6">Blue (type 1) copper domain-containing protein</fullName>
    </recommendedName>
</protein>
<keyword evidence="1" id="KW-0813">Transport</keyword>
<keyword evidence="2" id="KW-0479">Metal-binding</keyword>
<reference evidence="7 8" key="1">
    <citation type="submission" date="2013-05" db="EMBL/GenBank/DDBJ databases">
        <title>Genome assembly of Chondromyces apiculatus DSM 436.</title>
        <authorList>
            <person name="Sharma G."/>
            <person name="Khatri I."/>
            <person name="Kaur C."/>
            <person name="Mayilraj S."/>
            <person name="Subramanian S."/>
        </authorList>
    </citation>
    <scope>NUCLEOTIDE SEQUENCE [LARGE SCALE GENOMIC DNA]</scope>
    <source>
        <strain evidence="7 8">DSM 436</strain>
    </source>
</reference>
<dbReference type="Pfam" id="PF00127">
    <property type="entry name" value="Copper-bind"/>
    <property type="match status" value="1"/>
</dbReference>
<comment type="caution">
    <text evidence="7">The sequence shown here is derived from an EMBL/GenBank/DDBJ whole genome shotgun (WGS) entry which is preliminary data.</text>
</comment>
<dbReference type="GO" id="GO:0005507">
    <property type="term" value="F:copper ion binding"/>
    <property type="evidence" value="ECO:0007669"/>
    <property type="project" value="InterPro"/>
</dbReference>
<gene>
    <name evidence="7" type="ORF">CAP_8385</name>
</gene>
<name>A0A017SWI3_9BACT</name>
<dbReference type="Gene3D" id="2.60.40.420">
    <property type="entry name" value="Cupredoxins - blue copper proteins"/>
    <property type="match status" value="1"/>
</dbReference>
<dbReference type="InterPro" id="IPR000923">
    <property type="entry name" value="BlueCu_1"/>
</dbReference>
<evidence type="ECO:0000256" key="2">
    <source>
        <dbReference type="ARBA" id="ARBA00022723"/>
    </source>
</evidence>
<keyword evidence="4" id="KW-0186">Copper</keyword>
<evidence type="ECO:0000256" key="4">
    <source>
        <dbReference type="ARBA" id="ARBA00023008"/>
    </source>
</evidence>
<dbReference type="EMBL" id="ASRX01000083">
    <property type="protein sequence ID" value="EYF01343.1"/>
    <property type="molecule type" value="Genomic_DNA"/>
</dbReference>
<feature type="domain" description="Blue (type 1) copper" evidence="6">
    <location>
        <begin position="112"/>
        <end position="195"/>
    </location>
</feature>
<dbReference type="InterPro" id="IPR008972">
    <property type="entry name" value="Cupredoxin"/>
</dbReference>
<evidence type="ECO:0000256" key="3">
    <source>
        <dbReference type="ARBA" id="ARBA00022982"/>
    </source>
</evidence>